<evidence type="ECO:0000259" key="1">
    <source>
        <dbReference type="Pfam" id="PF13556"/>
    </source>
</evidence>
<protein>
    <recommendedName>
        <fullName evidence="1">PucR C-terminal helix-turn-helix domain-containing protein</fullName>
    </recommendedName>
</protein>
<name>A0A645IES7_9ZZZZ</name>
<comment type="caution">
    <text evidence="2">The sequence shown here is derived from an EMBL/GenBank/DDBJ whole genome shotgun (WGS) entry which is preliminary data.</text>
</comment>
<proteinExistence type="predicted"/>
<feature type="domain" description="PucR C-terminal helix-turn-helix" evidence="1">
    <location>
        <begin position="27"/>
        <end position="84"/>
    </location>
</feature>
<dbReference type="Gene3D" id="1.10.10.2840">
    <property type="entry name" value="PucR C-terminal helix-turn-helix domain"/>
    <property type="match status" value="1"/>
</dbReference>
<organism evidence="2">
    <name type="scientific">bioreactor metagenome</name>
    <dbReference type="NCBI Taxonomy" id="1076179"/>
    <lineage>
        <taxon>unclassified sequences</taxon>
        <taxon>metagenomes</taxon>
        <taxon>ecological metagenomes</taxon>
    </lineage>
</organism>
<reference evidence="2" key="1">
    <citation type="submission" date="2019-08" db="EMBL/GenBank/DDBJ databases">
        <authorList>
            <person name="Kucharzyk K."/>
            <person name="Murdoch R.W."/>
            <person name="Higgins S."/>
            <person name="Loffler F."/>
        </authorList>
    </citation>
    <scope>NUCLEOTIDE SEQUENCE</scope>
</reference>
<dbReference type="PANTHER" id="PTHR33744">
    <property type="entry name" value="CARBOHYDRATE DIACID REGULATOR"/>
    <property type="match status" value="1"/>
</dbReference>
<sequence>MPDLKKIYIDLLSNLLKYDTEKGTEFIETLSSYFKHSGNLKKVSEEMFTHYNTIIYRIQRIKEITGIDFEDYDEMLNLQIALKIHELLKNNQ</sequence>
<dbReference type="InterPro" id="IPR025736">
    <property type="entry name" value="PucR_C-HTH_dom"/>
</dbReference>
<dbReference type="InterPro" id="IPR051448">
    <property type="entry name" value="CdaR-like_regulators"/>
</dbReference>
<dbReference type="Pfam" id="PF13556">
    <property type="entry name" value="HTH_30"/>
    <property type="match status" value="1"/>
</dbReference>
<dbReference type="AlphaFoldDB" id="A0A645IES7"/>
<dbReference type="EMBL" id="VSSQ01113348">
    <property type="protein sequence ID" value="MPN49787.1"/>
    <property type="molecule type" value="Genomic_DNA"/>
</dbReference>
<accession>A0A645IES7</accession>
<evidence type="ECO:0000313" key="2">
    <source>
        <dbReference type="EMBL" id="MPN49787.1"/>
    </source>
</evidence>
<gene>
    <name evidence="2" type="ORF">SDC9_197409</name>
</gene>
<dbReference type="InterPro" id="IPR042070">
    <property type="entry name" value="PucR_C-HTH_sf"/>
</dbReference>